<evidence type="ECO:0000313" key="3">
    <source>
        <dbReference type="Proteomes" id="UP001595699"/>
    </source>
</evidence>
<protein>
    <submittedName>
        <fullName evidence="2">Uncharacterized protein</fullName>
    </submittedName>
</protein>
<proteinExistence type="predicted"/>
<organism evidence="2 3">
    <name type="scientific">Tenggerimyces flavus</name>
    <dbReference type="NCBI Taxonomy" id="1708749"/>
    <lineage>
        <taxon>Bacteria</taxon>
        <taxon>Bacillati</taxon>
        <taxon>Actinomycetota</taxon>
        <taxon>Actinomycetes</taxon>
        <taxon>Propionibacteriales</taxon>
        <taxon>Nocardioidaceae</taxon>
        <taxon>Tenggerimyces</taxon>
    </lineage>
</organism>
<gene>
    <name evidence="2" type="ORF">ACFOUW_21120</name>
</gene>
<keyword evidence="3" id="KW-1185">Reference proteome</keyword>
<sequence length="113" mass="11875">MFAITCEECDRTYLVSTSSIQALYSTEPGVIVAEVACLRGHLVRVVTGNATPSSTPVAAGPTVPQPRHAADATGPSVTATEPPGILARASAWVSAKLAVQAWMFSRFDYRVAP</sequence>
<comment type="caution">
    <text evidence="2">The sequence shown here is derived from an EMBL/GenBank/DDBJ whole genome shotgun (WGS) entry which is preliminary data.</text>
</comment>
<accession>A0ABV7YET9</accession>
<feature type="region of interest" description="Disordered" evidence="1">
    <location>
        <begin position="50"/>
        <end position="81"/>
    </location>
</feature>
<dbReference type="RefSeq" id="WP_205117717.1">
    <property type="nucleotide sequence ID" value="NZ_JAFBCM010000001.1"/>
</dbReference>
<dbReference type="Proteomes" id="UP001595699">
    <property type="component" value="Unassembled WGS sequence"/>
</dbReference>
<reference evidence="3" key="1">
    <citation type="journal article" date="2019" name="Int. J. Syst. Evol. Microbiol.">
        <title>The Global Catalogue of Microorganisms (GCM) 10K type strain sequencing project: providing services to taxonomists for standard genome sequencing and annotation.</title>
        <authorList>
            <consortium name="The Broad Institute Genomics Platform"/>
            <consortium name="The Broad Institute Genome Sequencing Center for Infectious Disease"/>
            <person name="Wu L."/>
            <person name="Ma J."/>
        </authorList>
    </citation>
    <scope>NUCLEOTIDE SEQUENCE [LARGE SCALE GENOMIC DNA]</scope>
    <source>
        <strain evidence="3">CGMCC 4.7241</strain>
    </source>
</reference>
<evidence type="ECO:0000313" key="2">
    <source>
        <dbReference type="EMBL" id="MFC3763353.1"/>
    </source>
</evidence>
<evidence type="ECO:0000256" key="1">
    <source>
        <dbReference type="SAM" id="MobiDB-lite"/>
    </source>
</evidence>
<dbReference type="EMBL" id="JBHRZH010000018">
    <property type="protein sequence ID" value="MFC3763353.1"/>
    <property type="molecule type" value="Genomic_DNA"/>
</dbReference>
<name>A0ABV7YET9_9ACTN</name>